<dbReference type="PROSITE" id="PS51380">
    <property type="entry name" value="EXS"/>
    <property type="match status" value="1"/>
</dbReference>
<gene>
    <name evidence="8" type="ORF">WJX81_003059</name>
</gene>
<dbReference type="PANTHER" id="PTHR10783">
    <property type="entry name" value="XENOTROPIC AND POLYTROPIC RETROVIRUS RECEPTOR 1-RELATED"/>
    <property type="match status" value="1"/>
</dbReference>
<evidence type="ECO:0000313" key="8">
    <source>
        <dbReference type="EMBL" id="KAK9821928.1"/>
    </source>
</evidence>
<feature type="transmembrane region" description="Helical" evidence="6">
    <location>
        <begin position="44"/>
        <end position="62"/>
    </location>
</feature>
<keyword evidence="2 6" id="KW-0812">Transmembrane</keyword>
<comment type="subcellular location">
    <subcellularLocation>
        <location evidence="1">Membrane</location>
        <topology evidence="1">Multi-pass membrane protein</topology>
    </subcellularLocation>
</comment>
<evidence type="ECO:0000256" key="5">
    <source>
        <dbReference type="SAM" id="MobiDB-lite"/>
    </source>
</evidence>
<feature type="transmembrane region" description="Helical" evidence="6">
    <location>
        <begin position="74"/>
        <end position="92"/>
    </location>
</feature>
<accession>A0AAW1QKH9</accession>
<dbReference type="GO" id="GO:0016020">
    <property type="term" value="C:membrane"/>
    <property type="evidence" value="ECO:0007669"/>
    <property type="project" value="UniProtKB-SubCell"/>
</dbReference>
<dbReference type="EMBL" id="JALJOU010000094">
    <property type="protein sequence ID" value="KAK9821928.1"/>
    <property type="molecule type" value="Genomic_DNA"/>
</dbReference>
<keyword evidence="3 6" id="KW-1133">Transmembrane helix</keyword>
<evidence type="ECO:0000256" key="3">
    <source>
        <dbReference type="ARBA" id="ARBA00022989"/>
    </source>
</evidence>
<dbReference type="Pfam" id="PF03124">
    <property type="entry name" value="EXS"/>
    <property type="match status" value="1"/>
</dbReference>
<evidence type="ECO:0000313" key="9">
    <source>
        <dbReference type="Proteomes" id="UP001445335"/>
    </source>
</evidence>
<protein>
    <recommendedName>
        <fullName evidence="7">EXS domain-containing protein</fullName>
    </recommendedName>
</protein>
<keyword evidence="4 6" id="KW-0472">Membrane</keyword>
<evidence type="ECO:0000256" key="6">
    <source>
        <dbReference type="SAM" id="Phobius"/>
    </source>
</evidence>
<proteinExistence type="predicted"/>
<feature type="domain" description="EXS" evidence="7">
    <location>
        <begin position="235"/>
        <end position="439"/>
    </location>
</feature>
<dbReference type="AlphaFoldDB" id="A0AAW1QKH9"/>
<keyword evidence="9" id="KW-1185">Reference proteome</keyword>
<reference evidence="8 9" key="1">
    <citation type="journal article" date="2024" name="Nat. Commun.">
        <title>Phylogenomics reveals the evolutionary origins of lichenization in chlorophyte algae.</title>
        <authorList>
            <person name="Puginier C."/>
            <person name="Libourel C."/>
            <person name="Otte J."/>
            <person name="Skaloud P."/>
            <person name="Haon M."/>
            <person name="Grisel S."/>
            <person name="Petersen M."/>
            <person name="Berrin J.G."/>
            <person name="Delaux P.M."/>
            <person name="Dal Grande F."/>
            <person name="Keller J."/>
        </authorList>
    </citation>
    <scope>NUCLEOTIDE SEQUENCE [LARGE SCALE GENOMIC DNA]</scope>
    <source>
        <strain evidence="8 9">SAG 245.80</strain>
    </source>
</reference>
<evidence type="ECO:0000259" key="7">
    <source>
        <dbReference type="PROSITE" id="PS51380"/>
    </source>
</evidence>
<comment type="caution">
    <text evidence="8">The sequence shown here is derived from an EMBL/GenBank/DDBJ whole genome shotgun (WGS) entry which is preliminary data.</text>
</comment>
<sequence>MDRYTDNPFTSVSSNGQEEPSQKSPHKAPPLAALACRFSLQAPVFCAGAAGCALVIVAALRLAEDRYTELFHIYYQPLLVLLAMLWLWGANVRFFEARRVRYGVCFSPHDQAFLLSGRQIHQAAALLTAALLSSGALFAYHCARGQLALAALHPVALYSALLLLLMLPVNLLFRDARMFFAQTLFRVATPVREVSWADFLLADVLTSLSKALSDLERATCHLLAGPIMAPHGVGQMCGSSSWILPLGLALPYAWRLAQCLRVYRDTGARLQLFNALKYSTAFPVILFSALKYQVTPAAWAGVYKPLWLAAALLNSGYSYFWDLERDWDIQAFTGPPSGERCCGLRAPALKSELLFGRPVYYYLMASNLLLRLSWTYKLSPHLRHNFDTVLAFTLLEAFRRFQWVPVRVEVELRKLQHARPELGQLIPPPAAGGEEAGQKLLAKSSEHSMEP</sequence>
<dbReference type="Proteomes" id="UP001445335">
    <property type="component" value="Unassembled WGS sequence"/>
</dbReference>
<feature type="transmembrane region" description="Helical" evidence="6">
    <location>
        <begin position="123"/>
        <end position="141"/>
    </location>
</feature>
<dbReference type="GO" id="GO:0005737">
    <property type="term" value="C:cytoplasm"/>
    <property type="evidence" value="ECO:0007669"/>
    <property type="project" value="TreeGrafter"/>
</dbReference>
<evidence type="ECO:0000256" key="2">
    <source>
        <dbReference type="ARBA" id="ARBA00022692"/>
    </source>
</evidence>
<evidence type="ECO:0000256" key="4">
    <source>
        <dbReference type="ARBA" id="ARBA00023136"/>
    </source>
</evidence>
<dbReference type="PANTHER" id="PTHR10783:SF46">
    <property type="entry name" value="PROTEIN ERD1 HOMOLOG 2"/>
    <property type="match status" value="1"/>
</dbReference>
<feature type="compositionally biased region" description="Polar residues" evidence="5">
    <location>
        <begin position="7"/>
        <end position="23"/>
    </location>
</feature>
<feature type="region of interest" description="Disordered" evidence="5">
    <location>
        <begin position="1"/>
        <end position="26"/>
    </location>
</feature>
<feature type="transmembrane region" description="Helical" evidence="6">
    <location>
        <begin position="147"/>
        <end position="173"/>
    </location>
</feature>
<evidence type="ECO:0000256" key="1">
    <source>
        <dbReference type="ARBA" id="ARBA00004141"/>
    </source>
</evidence>
<feature type="region of interest" description="Disordered" evidence="5">
    <location>
        <begin position="424"/>
        <end position="451"/>
    </location>
</feature>
<dbReference type="InterPro" id="IPR004342">
    <property type="entry name" value="EXS_C"/>
</dbReference>
<organism evidence="8 9">
    <name type="scientific">Elliptochloris bilobata</name>
    <dbReference type="NCBI Taxonomy" id="381761"/>
    <lineage>
        <taxon>Eukaryota</taxon>
        <taxon>Viridiplantae</taxon>
        <taxon>Chlorophyta</taxon>
        <taxon>core chlorophytes</taxon>
        <taxon>Trebouxiophyceae</taxon>
        <taxon>Trebouxiophyceae incertae sedis</taxon>
        <taxon>Elliptochloris clade</taxon>
        <taxon>Elliptochloris</taxon>
    </lineage>
</organism>
<name>A0AAW1QKH9_9CHLO</name>